<accession>A0ABU7JAJ5</accession>
<keyword evidence="1" id="KW-0732">Signal</keyword>
<evidence type="ECO:0000313" key="2">
    <source>
        <dbReference type="EMBL" id="MEE2002870.1"/>
    </source>
</evidence>
<evidence type="ECO:0000256" key="1">
    <source>
        <dbReference type="SAM" id="SignalP"/>
    </source>
</evidence>
<dbReference type="Proteomes" id="UP001336314">
    <property type="component" value="Unassembled WGS sequence"/>
</dbReference>
<protein>
    <submittedName>
        <fullName evidence="2">Uncharacterized protein</fullName>
    </submittedName>
</protein>
<organism evidence="2 3">
    <name type="scientific">Alkalimonas cellulosilytica</name>
    <dbReference type="NCBI Taxonomy" id="3058395"/>
    <lineage>
        <taxon>Bacteria</taxon>
        <taxon>Pseudomonadati</taxon>
        <taxon>Pseudomonadota</taxon>
        <taxon>Gammaproteobacteria</taxon>
        <taxon>Alkalimonas</taxon>
    </lineage>
</organism>
<feature type="signal peptide" evidence="1">
    <location>
        <begin position="1"/>
        <end position="17"/>
    </location>
</feature>
<gene>
    <name evidence="2" type="ORF">QWY20_15525</name>
</gene>
<dbReference type="EMBL" id="JAUHLI010000017">
    <property type="protein sequence ID" value="MEE2002870.1"/>
    <property type="molecule type" value="Genomic_DNA"/>
</dbReference>
<evidence type="ECO:0000313" key="3">
    <source>
        <dbReference type="Proteomes" id="UP001336314"/>
    </source>
</evidence>
<dbReference type="RefSeq" id="WP_330129914.1">
    <property type="nucleotide sequence ID" value="NZ_JAUHLI010000017.1"/>
</dbReference>
<proteinExistence type="predicted"/>
<name>A0ABU7JAJ5_9GAMM</name>
<keyword evidence="3" id="KW-1185">Reference proteome</keyword>
<feature type="chain" id="PRO_5046827131" evidence="1">
    <location>
        <begin position="18"/>
        <end position="202"/>
    </location>
</feature>
<reference evidence="2 3" key="1">
    <citation type="submission" date="2023-07" db="EMBL/GenBank/DDBJ databases">
        <title>Alkalimonas sp., MEB108 novel, alkaliphilic bacterium isolated from Lonar Lake, India.</title>
        <authorList>
            <person name="Joshi A."/>
            <person name="Thite S."/>
        </authorList>
    </citation>
    <scope>NUCLEOTIDE SEQUENCE [LARGE SCALE GENOMIC DNA]</scope>
    <source>
        <strain evidence="2 3">MEB108</strain>
    </source>
</reference>
<comment type="caution">
    <text evidence="2">The sequence shown here is derived from an EMBL/GenBank/DDBJ whole genome shotgun (WGS) entry which is preliminary data.</text>
</comment>
<sequence length="202" mass="23148">MKNILFIGGIIALLAYAFTGNSNSTNTPAQSFCPPKDFVVNLNIPSEAYKDKNFDASDDGELALLMFPPEYVTESIEHYQPYLESPRTGRLRAPLHVNVRKSSNFNWRINHEHARAILHGPDLYTDTDEEEFGWRISIFDGEQFHPWGRCTDDFNGSLSCFRDLKVGNLWLKYVVQAENIAHYPEIDAFLTEHITAWQCDSE</sequence>